<feature type="compositionally biased region" description="Acidic residues" evidence="4">
    <location>
        <begin position="280"/>
        <end position="292"/>
    </location>
</feature>
<feature type="compositionally biased region" description="Basic and acidic residues" evidence="4">
    <location>
        <begin position="269"/>
        <end position="279"/>
    </location>
</feature>
<dbReference type="AlphaFoldDB" id="A0A1G9V1P1"/>
<dbReference type="EMBL" id="FNIA01000005">
    <property type="protein sequence ID" value="SDM66142.1"/>
    <property type="molecule type" value="Genomic_DNA"/>
</dbReference>
<dbReference type="GO" id="GO:0008080">
    <property type="term" value="F:N-acetyltransferase activity"/>
    <property type="evidence" value="ECO:0007669"/>
    <property type="project" value="InterPro"/>
</dbReference>
<evidence type="ECO:0000313" key="5">
    <source>
        <dbReference type="EMBL" id="SDM66142.1"/>
    </source>
</evidence>
<dbReference type="InterPro" id="IPR003679">
    <property type="entry name" value="Amioglycoside_AcTrfase"/>
</dbReference>
<keyword evidence="2 5" id="KW-0808">Transferase</keyword>
<evidence type="ECO:0000256" key="3">
    <source>
        <dbReference type="ARBA" id="ARBA00023315"/>
    </source>
</evidence>
<dbReference type="Pfam" id="PF02522">
    <property type="entry name" value="Antibiotic_NAT"/>
    <property type="match status" value="1"/>
</dbReference>
<evidence type="ECO:0000256" key="4">
    <source>
        <dbReference type="SAM" id="MobiDB-lite"/>
    </source>
</evidence>
<name>A0A1G9V1P1_9EURY</name>
<dbReference type="STRING" id="996166.SAMN05192554_105143"/>
<dbReference type="Proteomes" id="UP000199370">
    <property type="component" value="Unassembled WGS sequence"/>
</dbReference>
<keyword evidence="3" id="KW-0012">Acyltransferase</keyword>
<accession>A0A1G9V1P1</accession>
<evidence type="ECO:0000313" key="6">
    <source>
        <dbReference type="Proteomes" id="UP000199370"/>
    </source>
</evidence>
<organism evidence="5 6">
    <name type="scientific">Haloarchaeobius iranensis</name>
    <dbReference type="NCBI Taxonomy" id="996166"/>
    <lineage>
        <taxon>Archaea</taxon>
        <taxon>Methanobacteriati</taxon>
        <taxon>Methanobacteriota</taxon>
        <taxon>Stenosarchaea group</taxon>
        <taxon>Halobacteria</taxon>
        <taxon>Halobacteriales</taxon>
        <taxon>Halorubellaceae</taxon>
        <taxon>Haloarchaeobius</taxon>
    </lineage>
</organism>
<feature type="region of interest" description="Disordered" evidence="4">
    <location>
        <begin position="269"/>
        <end position="292"/>
    </location>
</feature>
<proteinExistence type="inferred from homology"/>
<dbReference type="OrthoDB" id="312635at2157"/>
<dbReference type="RefSeq" id="WP_089732143.1">
    <property type="nucleotide sequence ID" value="NZ_FNIA01000005.1"/>
</dbReference>
<evidence type="ECO:0000256" key="1">
    <source>
        <dbReference type="ARBA" id="ARBA00006383"/>
    </source>
</evidence>
<dbReference type="SUPFAM" id="SSF110710">
    <property type="entry name" value="TTHA0583/YokD-like"/>
    <property type="match status" value="1"/>
</dbReference>
<evidence type="ECO:0000256" key="2">
    <source>
        <dbReference type="ARBA" id="ARBA00022679"/>
    </source>
</evidence>
<dbReference type="GO" id="GO:0046677">
    <property type="term" value="P:response to antibiotic"/>
    <property type="evidence" value="ECO:0007669"/>
    <property type="project" value="InterPro"/>
</dbReference>
<gene>
    <name evidence="5" type="ORF">SAMN05192554_105143</name>
</gene>
<sequence length="292" mass="31406">MSDVAPEAMSDEPITVERLVSDLRELGLSAGDTVFVHSSLSALGWVCGGPAAVVDALQRTVTEAGTLVLPTFTGDYSDPSGWQNPPVPDEWEPTIRETMPAFRPESTPCPRIGAIPNTFRSYPGVVRSDHPVVSFAAWGADAEAIVRPHPDDEPLGEGTPLARLYDHDASVLMLGTDYETATSCHLAEYRGEFPTERETGGGPAIRDGERIWLAFDDVALDTSDFPLVGDAFEAERPAAVTVGRVGEAESRLVDQRALVDFAETWFGENRPESLERAADDADETSSTDGESA</sequence>
<keyword evidence="6" id="KW-1185">Reference proteome</keyword>
<dbReference type="InterPro" id="IPR028345">
    <property type="entry name" value="Antibiotic_NAT-like"/>
</dbReference>
<protein>
    <submittedName>
        <fullName evidence="5">Aminoglycoside 3-N-acetyltransferase</fullName>
    </submittedName>
</protein>
<comment type="similarity">
    <text evidence="1">Belongs to the antibiotic N-acetyltransferase family.</text>
</comment>
<dbReference type="PANTHER" id="PTHR11104:SF0">
    <property type="entry name" value="SPBETA PROPHAGE-DERIVED AMINOGLYCOSIDE N(3')-ACETYLTRANSFERASE-LIKE PROTEIN YOKD"/>
    <property type="match status" value="1"/>
</dbReference>
<reference evidence="5 6" key="1">
    <citation type="submission" date="2016-10" db="EMBL/GenBank/DDBJ databases">
        <authorList>
            <person name="de Groot N.N."/>
        </authorList>
    </citation>
    <scope>NUCLEOTIDE SEQUENCE [LARGE SCALE GENOMIC DNA]</scope>
    <source>
        <strain evidence="6">EB21,IBRC-M 10013,KCTC 4048</strain>
    </source>
</reference>
<dbReference type="PANTHER" id="PTHR11104">
    <property type="entry name" value="AMINOGLYCOSIDE N3-ACETYLTRANSFERASE"/>
    <property type="match status" value="1"/>
</dbReference>